<name>E7DUR2_LIBAS</name>
<gene>
    <name evidence="1" type="ORF">SC2_gp085</name>
</gene>
<protein>
    <submittedName>
        <fullName evidence="1">Uncharacterized protein</fullName>
    </submittedName>
</protein>
<proteinExistence type="predicted"/>
<organism evidence="1">
    <name type="scientific">Liberibacter asiaticus</name>
    <name type="common">Citrus greening disease</name>
    <name type="synonym">Liberobacter asiaticum</name>
    <dbReference type="NCBI Taxonomy" id="34021"/>
    <lineage>
        <taxon>Bacteria</taxon>
        <taxon>Pseudomonadati</taxon>
        <taxon>Pseudomonadota</taxon>
        <taxon>Alphaproteobacteria</taxon>
        <taxon>Hyphomicrobiales</taxon>
        <taxon>Rhizobiaceae</taxon>
        <taxon>Liberibacter</taxon>
    </lineage>
</organism>
<accession>E7DUR2</accession>
<evidence type="ECO:0000313" key="1">
    <source>
        <dbReference type="EMBL" id="ADV02599.1"/>
    </source>
</evidence>
<sequence>MMTDLEVCNWALRKIGEEPVETLEDNSSLALSCKAQLQPLHSSLLRRFDWSFATFCYYLSPLEQEDDGQWIYPLPRDCLRILKPQNPLLRGLMLYSSMEEFLALTFIKKVKIEDCDPLYCEVLACKLALEVCVQARENEGLKNSLIRDFEVAWDNAVLSSSKERQGEPIYYD</sequence>
<dbReference type="RefSeq" id="WP_016062864.1">
    <property type="nucleotide sequence ID" value="NZ_CP040636.1"/>
</dbReference>
<dbReference type="AlphaFoldDB" id="E7DUR2"/>
<reference evidence="1" key="1">
    <citation type="journal article" date="2011" name="Mol. Plant Microbe Interact.">
        <title>Ca. Liberibacter asiaticus carries an excision plasmid prophage and a chromosomally integrated prophage that becomes lytic in plant infections.</title>
        <authorList>
            <person name="Zhang S."/>
            <person name="Flores-Cruz Z."/>
            <person name="Zhou L."/>
            <person name="Kang B.H."/>
            <person name="Fleites L."/>
            <person name="Gooch M.D."/>
            <person name="Wulff N.A."/>
            <person name="Davis M.J."/>
            <person name="Duan Y."/>
            <person name="Gabriel D.W."/>
        </authorList>
    </citation>
    <scope>NUCLEOTIDE SEQUENCE</scope>
    <source>
        <strain evidence="1">UF506</strain>
    </source>
</reference>
<dbReference type="EMBL" id="HQ377374">
    <property type="protein sequence ID" value="ADV02599.1"/>
    <property type="molecule type" value="Genomic_DNA"/>
</dbReference>